<dbReference type="PANTHER" id="PTHR10908:SF0">
    <property type="entry name" value="SEROTONIN N-ACETYLTRANSFERASE"/>
    <property type="match status" value="1"/>
</dbReference>
<dbReference type="Proteomes" id="UP000265489">
    <property type="component" value="Unassembled WGS sequence"/>
</dbReference>
<dbReference type="Pfam" id="PF13673">
    <property type="entry name" value="Acetyltransf_10"/>
    <property type="match status" value="1"/>
</dbReference>
<organism evidence="4 5">
    <name type="scientific">Holdemanella biformis</name>
    <dbReference type="NCBI Taxonomy" id="1735"/>
    <lineage>
        <taxon>Bacteria</taxon>
        <taxon>Bacillati</taxon>
        <taxon>Bacillota</taxon>
        <taxon>Erysipelotrichia</taxon>
        <taxon>Erysipelotrichales</taxon>
        <taxon>Erysipelotrichaceae</taxon>
        <taxon>Holdemanella</taxon>
    </lineage>
</organism>
<name>A0A395WAF9_9FIRM</name>
<sequence length="159" mass="18345">MIRKGTIEDAEILSKVEATCFLPNEAATSKEIQERLNVYANHFLLLFEKNQLISFIDGFCTNQRDLTDEMYSDTSMHDEDGDWQMIFGLNTLPSYQRQGYAAKIMCAMIDLARQEKRKGLVLTCKDRLVPYYSKFGFKNEGVSSSVHGGVVWYQMRLEF</sequence>
<dbReference type="InterPro" id="IPR051635">
    <property type="entry name" value="SNAT-like"/>
</dbReference>
<dbReference type="EMBL" id="QRYQ01000020">
    <property type="protein sequence ID" value="RGU90050.1"/>
    <property type="molecule type" value="Genomic_DNA"/>
</dbReference>
<evidence type="ECO:0000259" key="3">
    <source>
        <dbReference type="PROSITE" id="PS51186"/>
    </source>
</evidence>
<keyword evidence="1 4" id="KW-0808">Transferase</keyword>
<evidence type="ECO:0000313" key="5">
    <source>
        <dbReference type="Proteomes" id="UP000265489"/>
    </source>
</evidence>
<dbReference type="SUPFAM" id="SSF55729">
    <property type="entry name" value="Acyl-CoA N-acyltransferases (Nat)"/>
    <property type="match status" value="1"/>
</dbReference>
<keyword evidence="2" id="KW-0012">Acyltransferase</keyword>
<gene>
    <name evidence="4" type="ORF">DWW32_09615</name>
</gene>
<dbReference type="RefSeq" id="WP_118325613.1">
    <property type="nucleotide sequence ID" value="NZ_CATXNH010000017.1"/>
</dbReference>
<accession>A0A395WAF9</accession>
<comment type="caution">
    <text evidence="4">The sequence shown here is derived from an EMBL/GenBank/DDBJ whole genome shotgun (WGS) entry which is preliminary data.</text>
</comment>
<feature type="domain" description="N-acetyltransferase" evidence="3">
    <location>
        <begin position="1"/>
        <end position="158"/>
    </location>
</feature>
<protein>
    <submittedName>
        <fullName evidence="4">GNAT family N-acetyltransferase</fullName>
    </submittedName>
</protein>
<dbReference type="GeneID" id="66580210"/>
<dbReference type="GO" id="GO:0008080">
    <property type="term" value="F:N-acetyltransferase activity"/>
    <property type="evidence" value="ECO:0007669"/>
    <property type="project" value="UniProtKB-ARBA"/>
</dbReference>
<dbReference type="Gene3D" id="3.40.630.30">
    <property type="match status" value="1"/>
</dbReference>
<evidence type="ECO:0000313" key="4">
    <source>
        <dbReference type="EMBL" id="RGU90050.1"/>
    </source>
</evidence>
<dbReference type="PANTHER" id="PTHR10908">
    <property type="entry name" value="SEROTONIN N-ACETYLTRANSFERASE"/>
    <property type="match status" value="1"/>
</dbReference>
<dbReference type="InterPro" id="IPR016181">
    <property type="entry name" value="Acyl_CoA_acyltransferase"/>
</dbReference>
<evidence type="ECO:0000256" key="2">
    <source>
        <dbReference type="ARBA" id="ARBA00023315"/>
    </source>
</evidence>
<dbReference type="InterPro" id="IPR000182">
    <property type="entry name" value="GNAT_dom"/>
</dbReference>
<reference evidence="4 5" key="1">
    <citation type="submission" date="2018-08" db="EMBL/GenBank/DDBJ databases">
        <title>A genome reference for cultivated species of the human gut microbiota.</title>
        <authorList>
            <person name="Zou Y."/>
            <person name="Xue W."/>
            <person name="Luo G."/>
        </authorList>
    </citation>
    <scope>NUCLEOTIDE SEQUENCE [LARGE SCALE GENOMIC DNA]</scope>
    <source>
        <strain evidence="4 5">AF15-20</strain>
    </source>
</reference>
<dbReference type="CDD" id="cd04301">
    <property type="entry name" value="NAT_SF"/>
    <property type="match status" value="1"/>
</dbReference>
<dbReference type="PROSITE" id="PS51186">
    <property type="entry name" value="GNAT"/>
    <property type="match status" value="1"/>
</dbReference>
<proteinExistence type="predicted"/>
<dbReference type="AlphaFoldDB" id="A0A395WAF9"/>
<evidence type="ECO:0000256" key="1">
    <source>
        <dbReference type="ARBA" id="ARBA00022679"/>
    </source>
</evidence>